<dbReference type="AlphaFoldDB" id="A0A7R8YMP2"/>
<dbReference type="Proteomes" id="UP000594454">
    <property type="component" value="Chromosome 1"/>
</dbReference>
<proteinExistence type="predicted"/>
<feature type="region of interest" description="Disordered" evidence="1">
    <location>
        <begin position="97"/>
        <end position="147"/>
    </location>
</feature>
<feature type="compositionally biased region" description="Basic and acidic residues" evidence="1">
    <location>
        <begin position="123"/>
        <end position="147"/>
    </location>
</feature>
<gene>
    <name evidence="2" type="ORF">HERILL_LOCUS2093</name>
</gene>
<sequence length="147" mass="17078">MADRRSNTEEEIKYVFQNVIDTQVFATHAAECSRSEKLTGDIQSNSLFNNPSERIKLEPLDHWFRNFEFENDNEMNNVLFDPKDSIQQEIMGIENVPISSPQGSMRFSSSFHDFSNTMQSNRETSDMFENGKSEAEQRTQADKSRKH</sequence>
<organism evidence="2 3">
    <name type="scientific">Hermetia illucens</name>
    <name type="common">Black soldier fly</name>
    <dbReference type="NCBI Taxonomy" id="343691"/>
    <lineage>
        <taxon>Eukaryota</taxon>
        <taxon>Metazoa</taxon>
        <taxon>Ecdysozoa</taxon>
        <taxon>Arthropoda</taxon>
        <taxon>Hexapoda</taxon>
        <taxon>Insecta</taxon>
        <taxon>Pterygota</taxon>
        <taxon>Neoptera</taxon>
        <taxon>Endopterygota</taxon>
        <taxon>Diptera</taxon>
        <taxon>Brachycera</taxon>
        <taxon>Stratiomyomorpha</taxon>
        <taxon>Stratiomyidae</taxon>
        <taxon>Hermetiinae</taxon>
        <taxon>Hermetia</taxon>
    </lineage>
</organism>
<dbReference type="InParanoid" id="A0A7R8YMP2"/>
<feature type="compositionally biased region" description="Polar residues" evidence="1">
    <location>
        <begin position="97"/>
        <end position="122"/>
    </location>
</feature>
<dbReference type="EMBL" id="LR899009">
    <property type="protein sequence ID" value="CAD7078846.1"/>
    <property type="molecule type" value="Genomic_DNA"/>
</dbReference>
<evidence type="ECO:0000256" key="1">
    <source>
        <dbReference type="SAM" id="MobiDB-lite"/>
    </source>
</evidence>
<evidence type="ECO:0000313" key="3">
    <source>
        <dbReference type="Proteomes" id="UP000594454"/>
    </source>
</evidence>
<name>A0A7R8YMP2_HERIL</name>
<reference evidence="2 3" key="1">
    <citation type="submission" date="2020-11" db="EMBL/GenBank/DDBJ databases">
        <authorList>
            <person name="Wallbank WR R."/>
            <person name="Pardo Diaz C."/>
            <person name="Kozak K."/>
            <person name="Martin S."/>
            <person name="Jiggins C."/>
            <person name="Moest M."/>
            <person name="Warren A I."/>
            <person name="Generalovic N T."/>
            <person name="Byers J.R.P. K."/>
            <person name="Montejo-Kovacevich G."/>
            <person name="Yen C E."/>
        </authorList>
    </citation>
    <scope>NUCLEOTIDE SEQUENCE [LARGE SCALE GENOMIC DNA]</scope>
</reference>
<keyword evidence="3" id="KW-1185">Reference proteome</keyword>
<protein>
    <submittedName>
        <fullName evidence="2">Uncharacterized protein</fullName>
    </submittedName>
</protein>
<evidence type="ECO:0000313" key="2">
    <source>
        <dbReference type="EMBL" id="CAD7078846.1"/>
    </source>
</evidence>
<accession>A0A7R8YMP2</accession>